<feature type="domain" description="RNA polymerase sigma factor 70 region 4 type 2" evidence="6">
    <location>
        <begin position="116"/>
        <end position="167"/>
    </location>
</feature>
<dbReference type="InterPro" id="IPR036388">
    <property type="entry name" value="WH-like_DNA-bd_sf"/>
</dbReference>
<evidence type="ECO:0000256" key="3">
    <source>
        <dbReference type="ARBA" id="ARBA00023082"/>
    </source>
</evidence>
<protein>
    <submittedName>
        <fullName evidence="7">RNA polymerase sigma-70 factor, ECF subfamily</fullName>
    </submittedName>
</protein>
<organism evidence="7 8">
    <name type="scientific">Phytopseudomonas flavescens</name>
    <dbReference type="NCBI Taxonomy" id="29435"/>
    <lineage>
        <taxon>Bacteria</taxon>
        <taxon>Pseudomonadati</taxon>
        <taxon>Pseudomonadota</taxon>
        <taxon>Gammaproteobacteria</taxon>
        <taxon>Pseudomonadales</taxon>
        <taxon>Pseudomonadaceae</taxon>
        <taxon>Phytopseudomonas</taxon>
    </lineage>
</organism>
<dbReference type="SUPFAM" id="SSF88946">
    <property type="entry name" value="Sigma2 domain of RNA polymerase sigma factors"/>
    <property type="match status" value="1"/>
</dbReference>
<dbReference type="InterPro" id="IPR013325">
    <property type="entry name" value="RNA_pol_sigma_r2"/>
</dbReference>
<dbReference type="SUPFAM" id="SSF88659">
    <property type="entry name" value="Sigma3 and sigma4 domains of RNA polymerase sigma factors"/>
    <property type="match status" value="1"/>
</dbReference>
<gene>
    <name evidence="7" type="ORF">SAMN05216588_12646</name>
</gene>
<reference evidence="7 8" key="1">
    <citation type="submission" date="2016-10" db="EMBL/GenBank/DDBJ databases">
        <authorList>
            <person name="de Groot N.N."/>
        </authorList>
    </citation>
    <scope>NUCLEOTIDE SEQUENCE [LARGE SCALE GENOMIC DNA]</scope>
    <source>
        <strain evidence="7 8">LMG 18387</strain>
    </source>
</reference>
<dbReference type="Gene3D" id="1.10.10.10">
    <property type="entry name" value="Winged helix-like DNA-binding domain superfamily/Winged helix DNA-binding domain"/>
    <property type="match status" value="1"/>
</dbReference>
<dbReference type="InterPro" id="IPR014284">
    <property type="entry name" value="RNA_pol_sigma-70_dom"/>
</dbReference>
<keyword evidence="3" id="KW-0731">Sigma factor</keyword>
<dbReference type="Proteomes" id="UP000198606">
    <property type="component" value="Unassembled WGS sequence"/>
</dbReference>
<dbReference type="RefSeq" id="WP_084308545.1">
    <property type="nucleotide sequence ID" value="NZ_FNDG01000026.1"/>
</dbReference>
<evidence type="ECO:0000313" key="8">
    <source>
        <dbReference type="Proteomes" id="UP000198606"/>
    </source>
</evidence>
<dbReference type="InterPro" id="IPR007627">
    <property type="entry name" value="RNA_pol_sigma70_r2"/>
</dbReference>
<dbReference type="Gene3D" id="1.10.1740.10">
    <property type="match status" value="1"/>
</dbReference>
<evidence type="ECO:0000256" key="2">
    <source>
        <dbReference type="ARBA" id="ARBA00023015"/>
    </source>
</evidence>
<evidence type="ECO:0000256" key="4">
    <source>
        <dbReference type="ARBA" id="ARBA00023163"/>
    </source>
</evidence>
<dbReference type="InterPro" id="IPR013324">
    <property type="entry name" value="RNA_pol_sigma_r3/r4-like"/>
</dbReference>
<dbReference type="GO" id="GO:0003677">
    <property type="term" value="F:DNA binding"/>
    <property type="evidence" value="ECO:0007669"/>
    <property type="project" value="InterPro"/>
</dbReference>
<feature type="domain" description="RNA polymerase sigma-70 region 2" evidence="5">
    <location>
        <begin position="21"/>
        <end position="85"/>
    </location>
</feature>
<name>A0A1G8NWM5_9GAMM</name>
<evidence type="ECO:0000259" key="5">
    <source>
        <dbReference type="Pfam" id="PF04542"/>
    </source>
</evidence>
<dbReference type="GO" id="GO:0016987">
    <property type="term" value="F:sigma factor activity"/>
    <property type="evidence" value="ECO:0007669"/>
    <property type="project" value="UniProtKB-KW"/>
</dbReference>
<evidence type="ECO:0000259" key="6">
    <source>
        <dbReference type="Pfam" id="PF08281"/>
    </source>
</evidence>
<dbReference type="NCBIfam" id="NF008889">
    <property type="entry name" value="PRK11924.1-1"/>
    <property type="match status" value="1"/>
</dbReference>
<comment type="similarity">
    <text evidence="1">Belongs to the sigma-70 factor family. ECF subfamily.</text>
</comment>
<keyword evidence="4" id="KW-0804">Transcription</keyword>
<dbReference type="NCBIfam" id="TIGR02937">
    <property type="entry name" value="sigma70-ECF"/>
    <property type="match status" value="1"/>
</dbReference>
<evidence type="ECO:0000313" key="7">
    <source>
        <dbReference type="EMBL" id="SDI84691.1"/>
    </source>
</evidence>
<dbReference type="AlphaFoldDB" id="A0A1G8NWM5"/>
<dbReference type="PANTHER" id="PTHR43133:SF63">
    <property type="entry name" value="RNA POLYMERASE SIGMA FACTOR FECI-RELATED"/>
    <property type="match status" value="1"/>
</dbReference>
<dbReference type="GO" id="GO:0006352">
    <property type="term" value="P:DNA-templated transcription initiation"/>
    <property type="evidence" value="ECO:0007669"/>
    <property type="project" value="InterPro"/>
</dbReference>
<dbReference type="Pfam" id="PF04542">
    <property type="entry name" value="Sigma70_r2"/>
    <property type="match status" value="1"/>
</dbReference>
<dbReference type="PANTHER" id="PTHR43133">
    <property type="entry name" value="RNA POLYMERASE ECF-TYPE SIGMA FACTO"/>
    <property type="match status" value="1"/>
</dbReference>
<dbReference type="CDD" id="cd06171">
    <property type="entry name" value="Sigma70_r4"/>
    <property type="match status" value="1"/>
</dbReference>
<accession>A0A1G8NWM5</accession>
<proteinExistence type="inferred from homology"/>
<dbReference type="InterPro" id="IPR039425">
    <property type="entry name" value="RNA_pol_sigma-70-like"/>
</dbReference>
<sequence length="177" mass="20057">MPSASFDGQHLARNRVLRQMFGDHHGWLLERLRARLGCRHDAADMAAETFAQVVALPDHQGIREPRALLTTIAKRLVFASWRRRDLERAYLEVLAQQPQRHEPSAEERALALETLLNIDAMLDGLSPRGRSAFLYSQLEGLTYAEIGRRLGVSAPRVHQYVVKAMSLCYLALEDDGR</sequence>
<keyword evidence="2" id="KW-0805">Transcription regulation</keyword>
<dbReference type="STRING" id="29435.SAMN05216588_12646"/>
<dbReference type="InterPro" id="IPR013249">
    <property type="entry name" value="RNA_pol_sigma70_r4_t2"/>
</dbReference>
<dbReference type="Pfam" id="PF08281">
    <property type="entry name" value="Sigma70_r4_2"/>
    <property type="match status" value="1"/>
</dbReference>
<evidence type="ECO:0000256" key="1">
    <source>
        <dbReference type="ARBA" id="ARBA00010641"/>
    </source>
</evidence>
<dbReference type="EMBL" id="FNDG01000026">
    <property type="protein sequence ID" value="SDI84691.1"/>
    <property type="molecule type" value="Genomic_DNA"/>
</dbReference>